<dbReference type="EMBL" id="CP022540">
    <property type="protein sequence ID" value="ASP20386.1"/>
    <property type="molecule type" value="Genomic_DNA"/>
</dbReference>
<gene>
    <name evidence="1" type="ORF">ANTHELSMS3_01697</name>
</gene>
<dbReference type="AlphaFoldDB" id="A0A222E2I3"/>
<dbReference type="KEGG" id="aht:ANTHELSMS3_01697"/>
<protein>
    <recommendedName>
        <fullName evidence="3">TnsA endonuclease N terminal</fullName>
    </recommendedName>
</protein>
<name>A0A222E2I3_9RHOB</name>
<keyword evidence="2" id="KW-1185">Reference proteome</keyword>
<reference evidence="1 2" key="1">
    <citation type="submission" date="2017-07" db="EMBL/GenBank/DDBJ databases">
        <title>Genome Sequence of Antarctobacter heliothermus Strain SMS3 Isolated from a culture of the Diatom Skeletonema marinoi.</title>
        <authorList>
            <person name="Topel M."/>
            <person name="Pinder M.I.M."/>
            <person name="Johansson O.N."/>
            <person name="Kourtchenko O."/>
            <person name="Godhe A."/>
            <person name="Clarke A.K."/>
        </authorList>
    </citation>
    <scope>NUCLEOTIDE SEQUENCE [LARGE SCALE GENOMIC DNA]</scope>
    <source>
        <strain evidence="1 2">SMS3</strain>
    </source>
</reference>
<dbReference type="RefSeq" id="WP_094034469.1">
    <property type="nucleotide sequence ID" value="NZ_CP022540.1"/>
</dbReference>
<evidence type="ECO:0008006" key="3">
    <source>
        <dbReference type="Google" id="ProtNLM"/>
    </source>
</evidence>
<sequence length="227" mass="25130">MSEAIKHLRKTPAKSRAVRKIPRSSKGHFVGELVYNNINGQPQRLGFASLTEFRAALCLLYRNDFADIEEQLAALPFNHPKGAPSVHHFDFRFTTKGGQRICISVKPERIAQTHVYQVTIGAVKKAAIGNICDAVATVTERNISPVELHNAELYHAARKPEPVIDALVVEGLARLEAPVSINRFLEDIGLSGRGFFSVARAIRYGHARLFTPEKIRGKTLIERGEAA</sequence>
<proteinExistence type="predicted"/>
<accession>A0A222E2I3</accession>
<evidence type="ECO:0000313" key="1">
    <source>
        <dbReference type="EMBL" id="ASP20386.1"/>
    </source>
</evidence>
<organism evidence="1 2">
    <name type="scientific">Antarctobacter heliothermus</name>
    <dbReference type="NCBI Taxonomy" id="74033"/>
    <lineage>
        <taxon>Bacteria</taxon>
        <taxon>Pseudomonadati</taxon>
        <taxon>Pseudomonadota</taxon>
        <taxon>Alphaproteobacteria</taxon>
        <taxon>Rhodobacterales</taxon>
        <taxon>Roseobacteraceae</taxon>
        <taxon>Antarctobacter</taxon>
    </lineage>
</organism>
<evidence type="ECO:0000313" key="2">
    <source>
        <dbReference type="Proteomes" id="UP000203589"/>
    </source>
</evidence>
<dbReference type="OrthoDB" id="7846781at2"/>
<dbReference type="Proteomes" id="UP000203589">
    <property type="component" value="Chromosome"/>
</dbReference>